<keyword evidence="2" id="KW-1185">Reference proteome</keyword>
<proteinExistence type="predicted"/>
<sequence>MNPEPLPRKTWQQVVAIGAFTCCTVAHGEPAATQEQKFPPGYLESVSTGYENGQVTQAPAPDKTQTPALGPAVHTLLIAQPPAPISPPDKKKASK</sequence>
<name>A0ABM8WYJ8_9BURK</name>
<evidence type="ECO:0000313" key="2">
    <source>
        <dbReference type="Proteomes" id="UP000701702"/>
    </source>
</evidence>
<organism evidence="1 2">
    <name type="scientific">Cupriavidus pinatubonensis</name>
    <dbReference type="NCBI Taxonomy" id="248026"/>
    <lineage>
        <taxon>Bacteria</taxon>
        <taxon>Pseudomonadati</taxon>
        <taxon>Pseudomonadota</taxon>
        <taxon>Betaproteobacteria</taxon>
        <taxon>Burkholderiales</taxon>
        <taxon>Burkholderiaceae</taxon>
        <taxon>Cupriavidus</taxon>
    </lineage>
</organism>
<dbReference type="EMBL" id="CAJZAF010000011">
    <property type="protein sequence ID" value="CAG9172621.1"/>
    <property type="molecule type" value="Genomic_DNA"/>
</dbReference>
<reference evidence="1 2" key="1">
    <citation type="submission" date="2021-08" db="EMBL/GenBank/DDBJ databases">
        <authorList>
            <person name="Peeters C."/>
        </authorList>
    </citation>
    <scope>NUCLEOTIDE SEQUENCE [LARGE SCALE GENOMIC DNA]</scope>
    <source>
        <strain evidence="1 2">LMG 23994</strain>
    </source>
</reference>
<gene>
    <name evidence="1" type="ORF">LMG23994_02451</name>
</gene>
<protein>
    <recommendedName>
        <fullName evidence="3">Lipoprotein</fullName>
    </recommendedName>
</protein>
<accession>A0ABM8WYJ8</accession>
<comment type="caution">
    <text evidence="1">The sequence shown here is derived from an EMBL/GenBank/DDBJ whole genome shotgun (WGS) entry which is preliminary data.</text>
</comment>
<evidence type="ECO:0008006" key="3">
    <source>
        <dbReference type="Google" id="ProtNLM"/>
    </source>
</evidence>
<dbReference type="Proteomes" id="UP000701702">
    <property type="component" value="Unassembled WGS sequence"/>
</dbReference>
<evidence type="ECO:0000313" key="1">
    <source>
        <dbReference type="EMBL" id="CAG9172621.1"/>
    </source>
</evidence>
<dbReference type="RefSeq" id="WP_224002355.1">
    <property type="nucleotide sequence ID" value="NZ_CAJZAF010000011.1"/>
</dbReference>